<keyword evidence="3" id="KW-1185">Reference proteome</keyword>
<dbReference type="RefSeq" id="WP_343164042.1">
    <property type="nucleotide sequence ID" value="NZ_JBHRSV010000001.1"/>
</dbReference>
<proteinExistence type="predicted"/>
<dbReference type="Pfam" id="PF09931">
    <property type="entry name" value="Phage_phiJL001_Gp84_N"/>
    <property type="match status" value="1"/>
</dbReference>
<dbReference type="InterPro" id="IPR011928">
    <property type="entry name" value="Phage_phiJL001_Gp84"/>
</dbReference>
<evidence type="ECO:0000313" key="2">
    <source>
        <dbReference type="EMBL" id="MFC2925163.1"/>
    </source>
</evidence>
<organism evidence="2 3">
    <name type="scientific">Hyphobacterium vulgare</name>
    <dbReference type="NCBI Taxonomy" id="1736751"/>
    <lineage>
        <taxon>Bacteria</taxon>
        <taxon>Pseudomonadati</taxon>
        <taxon>Pseudomonadota</taxon>
        <taxon>Alphaproteobacteria</taxon>
        <taxon>Maricaulales</taxon>
        <taxon>Maricaulaceae</taxon>
        <taxon>Hyphobacterium</taxon>
    </lineage>
</organism>
<accession>A0ABV6ZUT0</accession>
<protein>
    <submittedName>
        <fullName evidence="2">DUF2163 domain-containing protein</fullName>
    </submittedName>
</protein>
<dbReference type="Pfam" id="PF09356">
    <property type="entry name" value="Phage_BR0599"/>
    <property type="match status" value="1"/>
</dbReference>
<reference evidence="3" key="1">
    <citation type="journal article" date="2019" name="Int. J. Syst. Evol. Microbiol.">
        <title>The Global Catalogue of Microorganisms (GCM) 10K type strain sequencing project: providing services to taxonomists for standard genome sequencing and annotation.</title>
        <authorList>
            <consortium name="The Broad Institute Genomics Platform"/>
            <consortium name="The Broad Institute Genome Sequencing Center for Infectious Disease"/>
            <person name="Wu L."/>
            <person name="Ma J."/>
        </authorList>
    </citation>
    <scope>NUCLEOTIDE SEQUENCE [LARGE SCALE GENOMIC DNA]</scope>
    <source>
        <strain evidence="3">KCTC 52487</strain>
    </source>
</reference>
<feature type="domain" description="Bacteriophage phiJL001 Gp84 C-terminal" evidence="1">
    <location>
        <begin position="195"/>
        <end position="277"/>
    </location>
</feature>
<dbReference type="EMBL" id="JBHRSV010000001">
    <property type="protein sequence ID" value="MFC2925163.1"/>
    <property type="molecule type" value="Genomic_DNA"/>
</dbReference>
<dbReference type="InterPro" id="IPR018964">
    <property type="entry name" value="Phage_phiJL001_Gp84_C"/>
</dbReference>
<dbReference type="NCBIfam" id="TIGR02218">
    <property type="entry name" value="phg_TIGR02218"/>
    <property type="match status" value="1"/>
</dbReference>
<evidence type="ECO:0000259" key="1">
    <source>
        <dbReference type="Pfam" id="PF09356"/>
    </source>
</evidence>
<evidence type="ECO:0000313" key="3">
    <source>
        <dbReference type="Proteomes" id="UP001595379"/>
    </source>
</evidence>
<name>A0ABV6ZUT0_9PROT</name>
<comment type="caution">
    <text evidence="2">The sequence shown here is derived from an EMBL/GenBank/DDBJ whole genome shotgun (WGS) entry which is preliminary data.</text>
</comment>
<sequence>MLPLPEDLQARLNSGVTTLAWCWRVTRRDGAVFGFTEHDGDLVVDGLTCRAASGFAPGERDGRADLGADQASVFGALSDEAITEADLANGLWDGARVDVLRVDWQDPSVFAHVWTGEIGETRRGKTSFEAELRGLSARLERVTGRIYSRQCDAEIGDARCGVDLGDPAFRGEGSVASISGDDLFLADGLGGFGDGLFAGGLLTWTGGGNAGAICLVEAHRVSGGVVTLQLSKAPAQPIAQGDAFTVTAGCDKRHATCRDRFTNIVNFRGHPFLPGNDVLIAGPAGDTLRDGSSRGGAR</sequence>
<gene>
    <name evidence="2" type="ORF">ACFOOR_03495</name>
</gene>
<dbReference type="Proteomes" id="UP001595379">
    <property type="component" value="Unassembled WGS sequence"/>
</dbReference>